<evidence type="ECO:0000256" key="1">
    <source>
        <dbReference type="ARBA" id="ARBA00022737"/>
    </source>
</evidence>
<dbReference type="KEGG" id="scor:J3U87_14570"/>
<proteinExistence type="predicted"/>
<evidence type="ECO:0000313" key="3">
    <source>
        <dbReference type="EMBL" id="QTD53674.1"/>
    </source>
</evidence>
<dbReference type="PANTHER" id="PTHR24104">
    <property type="entry name" value="E3 UBIQUITIN-PROTEIN LIGASE NHLRC1-RELATED"/>
    <property type="match status" value="1"/>
</dbReference>
<dbReference type="EMBL" id="CP071793">
    <property type="protein sequence ID" value="QTD53674.1"/>
    <property type="molecule type" value="Genomic_DNA"/>
</dbReference>
<evidence type="ECO:0000313" key="4">
    <source>
        <dbReference type="Proteomes" id="UP000663929"/>
    </source>
</evidence>
<feature type="repeat" description="NHL" evidence="2">
    <location>
        <begin position="528"/>
        <end position="567"/>
    </location>
</feature>
<dbReference type="Pfam" id="PF01436">
    <property type="entry name" value="NHL"/>
    <property type="match status" value="1"/>
</dbReference>
<dbReference type="CDD" id="cd05819">
    <property type="entry name" value="NHL"/>
    <property type="match status" value="2"/>
</dbReference>
<dbReference type="InterPro" id="IPR001258">
    <property type="entry name" value="NHL_repeat"/>
</dbReference>
<dbReference type="PROSITE" id="PS51125">
    <property type="entry name" value="NHL"/>
    <property type="match status" value="5"/>
</dbReference>
<protein>
    <submittedName>
        <fullName evidence="3">6-bladed beta-propeller</fullName>
    </submittedName>
</protein>
<name>A0A8A4TX27_SULCO</name>
<feature type="repeat" description="NHL" evidence="2">
    <location>
        <begin position="482"/>
        <end position="520"/>
    </location>
</feature>
<organism evidence="3 4">
    <name type="scientific">Sulfidibacter corallicola</name>
    <dbReference type="NCBI Taxonomy" id="2818388"/>
    <lineage>
        <taxon>Bacteria</taxon>
        <taxon>Pseudomonadati</taxon>
        <taxon>Acidobacteriota</taxon>
        <taxon>Holophagae</taxon>
        <taxon>Acanthopleuribacterales</taxon>
        <taxon>Acanthopleuribacteraceae</taxon>
        <taxon>Sulfidibacter</taxon>
    </lineage>
</organism>
<reference evidence="3" key="1">
    <citation type="submission" date="2021-03" db="EMBL/GenBank/DDBJ databases">
        <title>Acanthopleuribacteraceae sp. M133.</title>
        <authorList>
            <person name="Wang G."/>
        </authorList>
    </citation>
    <scope>NUCLEOTIDE SEQUENCE</scope>
    <source>
        <strain evidence="3">M133</strain>
    </source>
</reference>
<dbReference type="InterPro" id="IPR050952">
    <property type="entry name" value="TRIM-NHL_E3_ligases"/>
</dbReference>
<dbReference type="SUPFAM" id="SSF63825">
    <property type="entry name" value="YWTD domain"/>
    <property type="match status" value="2"/>
</dbReference>
<dbReference type="AlphaFoldDB" id="A0A8A4TX27"/>
<evidence type="ECO:0000256" key="2">
    <source>
        <dbReference type="PROSITE-ProRule" id="PRU00504"/>
    </source>
</evidence>
<dbReference type="SUPFAM" id="SSF63829">
    <property type="entry name" value="Calcium-dependent phosphotriesterase"/>
    <property type="match status" value="1"/>
</dbReference>
<dbReference type="Gene3D" id="2.120.10.30">
    <property type="entry name" value="TolB, C-terminal domain"/>
    <property type="match status" value="4"/>
</dbReference>
<keyword evidence="4" id="KW-1185">Reference proteome</keyword>
<sequence>MGFAADVAFDSKGHLFALDRKQRRIRVFDSTGNPQRHWIYKKSRVLLDPTSLHLTEKAVWVTDAGRHCVWRFDRKTKRATKWGSIGREEGSFQSPMDVVVAGDQVLVVDSGNRRIQVFDRSGKVIRVTGPTGEGWAFALPRSIATDGGARIYVADSGRNRILVFDLDGSFVTQFGDWGFFPGLLDEPCDLAWLGEHLLVLDRRNHRLQAFDGAGESKWLWGIHERTPHEGEGRLHYPNHFAIDPAQKTLVIAEALEDRLQIFQTAPADADRRYDPIRNTGKGRVHFGRTIALAGQLMVVAEPENHMILVYDIRRDIPVNINKFGERGTGFGLMSRTESVDIDPVNRRIRSLDRITRRVQDFRFTYDPEEQLRQRPNMVQFAKAMAFDTLARRAGSDPTATGDFAAIRTAPDGHTFLLDQNRHRILVYDGKWRFQFGFGSYGDKKGRFNRPTDLALDPSRDRTLVVDSLNRRVQVFDRKGTFRFAFGRKHLKAPFGAAVDQDGHIYVSDQALDQVLVFDAKGKYRHRWGERGDEMGQLWNPAGIAVSEDQRVFVIDYGNHRIQSFRTDGFWLATLGSGRAFTYKHPPPKAKNRSSADRR</sequence>
<dbReference type="RefSeq" id="WP_237383777.1">
    <property type="nucleotide sequence ID" value="NZ_CP071793.1"/>
</dbReference>
<feature type="repeat" description="NHL" evidence="2">
    <location>
        <begin position="125"/>
        <end position="167"/>
    </location>
</feature>
<dbReference type="GO" id="GO:0008270">
    <property type="term" value="F:zinc ion binding"/>
    <property type="evidence" value="ECO:0007669"/>
    <property type="project" value="UniProtKB-KW"/>
</dbReference>
<dbReference type="InterPro" id="IPR011042">
    <property type="entry name" value="6-blade_b-propeller_TolB-like"/>
</dbReference>
<feature type="repeat" description="NHL" evidence="2">
    <location>
        <begin position="434"/>
        <end position="478"/>
    </location>
</feature>
<dbReference type="Pfam" id="PF17170">
    <property type="entry name" value="DUF5128"/>
    <property type="match status" value="1"/>
</dbReference>
<gene>
    <name evidence="3" type="ORF">J3U87_14570</name>
</gene>
<feature type="repeat" description="NHL" evidence="2">
    <location>
        <begin position="83"/>
        <end position="121"/>
    </location>
</feature>
<dbReference type="Proteomes" id="UP000663929">
    <property type="component" value="Chromosome"/>
</dbReference>
<accession>A0A8A4TX27</accession>
<keyword evidence="1" id="KW-0677">Repeat</keyword>